<evidence type="ECO:0000313" key="1">
    <source>
        <dbReference type="EMBL" id="GBP58350.1"/>
    </source>
</evidence>
<sequence length="131" mass="14941">MKDITKRHMLQREVRLCYALIVCRELHLRVFSDLIFLAPSDSGKFHIYICQILCERSKAGSWSTMTEVNVSPLARAEVLRSQLAPKRLADVIPYRSRGRTHASVRDNATPVRGRIRRRVPARAAADRSDGI</sequence>
<dbReference type="AlphaFoldDB" id="A0A4C1X5B9"/>
<protein>
    <submittedName>
        <fullName evidence="1">Uncharacterized protein</fullName>
    </submittedName>
</protein>
<accession>A0A4C1X5B9</accession>
<proteinExistence type="predicted"/>
<gene>
    <name evidence="1" type="ORF">EVAR_40917_1</name>
</gene>
<dbReference type="Proteomes" id="UP000299102">
    <property type="component" value="Unassembled WGS sequence"/>
</dbReference>
<evidence type="ECO:0000313" key="2">
    <source>
        <dbReference type="Proteomes" id="UP000299102"/>
    </source>
</evidence>
<keyword evidence="2" id="KW-1185">Reference proteome</keyword>
<reference evidence="1 2" key="1">
    <citation type="journal article" date="2019" name="Commun. Biol.">
        <title>The bagworm genome reveals a unique fibroin gene that provides high tensile strength.</title>
        <authorList>
            <person name="Kono N."/>
            <person name="Nakamura H."/>
            <person name="Ohtoshi R."/>
            <person name="Tomita M."/>
            <person name="Numata K."/>
            <person name="Arakawa K."/>
        </authorList>
    </citation>
    <scope>NUCLEOTIDE SEQUENCE [LARGE SCALE GENOMIC DNA]</scope>
</reference>
<name>A0A4C1X5B9_EUMVA</name>
<organism evidence="1 2">
    <name type="scientific">Eumeta variegata</name>
    <name type="common">Bagworm moth</name>
    <name type="synonym">Eumeta japonica</name>
    <dbReference type="NCBI Taxonomy" id="151549"/>
    <lineage>
        <taxon>Eukaryota</taxon>
        <taxon>Metazoa</taxon>
        <taxon>Ecdysozoa</taxon>
        <taxon>Arthropoda</taxon>
        <taxon>Hexapoda</taxon>
        <taxon>Insecta</taxon>
        <taxon>Pterygota</taxon>
        <taxon>Neoptera</taxon>
        <taxon>Endopterygota</taxon>
        <taxon>Lepidoptera</taxon>
        <taxon>Glossata</taxon>
        <taxon>Ditrysia</taxon>
        <taxon>Tineoidea</taxon>
        <taxon>Psychidae</taxon>
        <taxon>Oiketicinae</taxon>
        <taxon>Eumeta</taxon>
    </lineage>
</organism>
<comment type="caution">
    <text evidence="1">The sequence shown here is derived from an EMBL/GenBank/DDBJ whole genome shotgun (WGS) entry which is preliminary data.</text>
</comment>
<dbReference type="EMBL" id="BGZK01000733">
    <property type="protein sequence ID" value="GBP58350.1"/>
    <property type="molecule type" value="Genomic_DNA"/>
</dbReference>